<evidence type="ECO:0008006" key="3">
    <source>
        <dbReference type="Google" id="ProtNLM"/>
    </source>
</evidence>
<keyword evidence="2" id="KW-1185">Reference proteome</keyword>
<dbReference type="EMBL" id="CP125947">
    <property type="protein sequence ID" value="WHS66184.1"/>
    <property type="molecule type" value="Genomic_DNA"/>
</dbReference>
<protein>
    <recommendedName>
        <fullName evidence="3">DUF4148 domain-containing protein</fullName>
    </recommendedName>
</protein>
<evidence type="ECO:0000313" key="1">
    <source>
        <dbReference type="EMBL" id="WHS66184.1"/>
    </source>
</evidence>
<dbReference type="Proteomes" id="UP001240697">
    <property type="component" value="Chromosome"/>
</dbReference>
<dbReference type="RefSeq" id="WP_283487279.1">
    <property type="nucleotide sequence ID" value="NZ_CP125947.1"/>
</dbReference>
<accession>A0ABY8SWA6</accession>
<organism evidence="1 2">
    <name type="scientific">Comamonas resistens</name>
    <dbReference type="NCBI Taxonomy" id="3046670"/>
    <lineage>
        <taxon>Bacteria</taxon>
        <taxon>Pseudomonadati</taxon>
        <taxon>Pseudomonadota</taxon>
        <taxon>Betaproteobacteria</taxon>
        <taxon>Burkholderiales</taxon>
        <taxon>Comamonadaceae</taxon>
        <taxon>Comamonas</taxon>
    </lineage>
</organism>
<proteinExistence type="predicted"/>
<name>A0ABY8SWA6_9BURK</name>
<evidence type="ECO:0000313" key="2">
    <source>
        <dbReference type="Proteomes" id="UP001240697"/>
    </source>
</evidence>
<sequence>MKTGITLDLLAMALSGPVVHALPSERALPGNTSEHDIKLSLIETGATMSEQTLKCGLVSEKELQQTRARHRKNMPGQLGFSVAEYDSIYTKALTGFQQRWSAMNAQQREQERQQIHMLNKSSR</sequence>
<reference evidence="1 2" key="1">
    <citation type="submission" date="2023-05" db="EMBL/GenBank/DDBJ databases">
        <authorList>
            <person name="Yin Y."/>
            <person name="Lu Z."/>
        </authorList>
    </citation>
    <scope>NUCLEOTIDE SEQUENCE [LARGE SCALE GENOMIC DNA]</scope>
    <source>
        <strain evidence="1 2">ZM22</strain>
    </source>
</reference>
<gene>
    <name evidence="1" type="ORF">QMY55_03270</name>
</gene>